<dbReference type="Gene3D" id="3.40.50.11190">
    <property type="match status" value="1"/>
</dbReference>
<dbReference type="RefSeq" id="WP_157928108.1">
    <property type="nucleotide sequence ID" value="NZ_LT841358.1"/>
</dbReference>
<dbReference type="AlphaFoldDB" id="A0A2H1FHV6"/>
<keyword evidence="2" id="KW-1185">Reference proteome</keyword>
<accession>A0A2H1FHV6</accession>
<reference evidence="2" key="1">
    <citation type="submission" date="2017-03" db="EMBL/GenBank/DDBJ databases">
        <authorList>
            <person name="Herbold C."/>
        </authorList>
    </citation>
    <scope>NUCLEOTIDE SEQUENCE [LARGE SCALE GENOMIC DNA]</scope>
</reference>
<gene>
    <name evidence="1" type="ORF">NCS_30154</name>
</gene>
<dbReference type="OrthoDB" id="324945at2157"/>
<dbReference type="SUPFAM" id="SSF53756">
    <property type="entry name" value="UDP-Glycosyltransferase/glycogen phosphorylase"/>
    <property type="match status" value="1"/>
</dbReference>
<evidence type="ECO:0000313" key="2">
    <source>
        <dbReference type="Proteomes" id="UP000230607"/>
    </source>
</evidence>
<organism evidence="1 2">
    <name type="scientific">Candidatus Nitrosotalea okcheonensis</name>
    <dbReference type="NCBI Taxonomy" id="1903276"/>
    <lineage>
        <taxon>Archaea</taxon>
        <taxon>Nitrososphaerota</taxon>
        <taxon>Nitrososphaeria</taxon>
        <taxon>Nitrosotaleales</taxon>
        <taxon>Nitrosotaleaceae</taxon>
        <taxon>Nitrosotalea</taxon>
    </lineage>
</organism>
<dbReference type="Proteomes" id="UP000230607">
    <property type="component" value="Chromosome 1"/>
</dbReference>
<dbReference type="EMBL" id="LT841358">
    <property type="protein sequence ID" value="SMH72314.1"/>
    <property type="molecule type" value="Genomic_DNA"/>
</dbReference>
<name>A0A2H1FHV6_9ARCH</name>
<protein>
    <recommendedName>
        <fullName evidence="3">UDP-2,4-diacetamido-2,4, 6-trideoxy-beta-L-altropyranose hydrolase</fullName>
    </recommendedName>
</protein>
<sequence length="331" mass="38087">MIQNKNKLRIAFRVDSSKTLGLGHLKRCLSIAEYFSKKGMECIFLISNNNKEEIEKYGHIVFKVNQTHTEGIMIKKILEKEKCKALIIDSKRKSILKIIKSVKDSVKVVLIDNRQFANHADLAILPGIREQFGVCPENCLVGLKYVIINPEFKQQKIRKKKNVILLSMGGSDKKNITFRIVSEFKKVTSDFKLLVILGKFYVGENKLRNLISNDDRFKIIKDPQNFPHLMFECSVGIIAFGITVYESVFARLPIFVISHSNENDISAKRMANCNWFKYLGKYNKIKYKDAVNEIISYFHNDQLLKMSSYNSIIDDKGAERIANVILQIIHS</sequence>
<evidence type="ECO:0008006" key="3">
    <source>
        <dbReference type="Google" id="ProtNLM"/>
    </source>
</evidence>
<proteinExistence type="predicted"/>
<evidence type="ECO:0000313" key="1">
    <source>
        <dbReference type="EMBL" id="SMH72314.1"/>
    </source>
</evidence>
<dbReference type="Gene3D" id="3.40.50.2000">
    <property type="entry name" value="Glycogen Phosphorylase B"/>
    <property type="match status" value="1"/>
</dbReference>